<protein>
    <submittedName>
        <fullName evidence="2">Uncharacterized protein LOC106164539</fullName>
    </submittedName>
</protein>
<evidence type="ECO:0000313" key="1">
    <source>
        <dbReference type="Proteomes" id="UP000085678"/>
    </source>
</evidence>
<dbReference type="Gene3D" id="3.40.50.300">
    <property type="entry name" value="P-loop containing nucleotide triphosphate hydrolases"/>
    <property type="match status" value="1"/>
</dbReference>
<name>A0A1S3III8_LINAN</name>
<dbReference type="InterPro" id="IPR052736">
    <property type="entry name" value="Stf3_sulfotransferase"/>
</dbReference>
<proteinExistence type="predicted"/>
<dbReference type="GeneID" id="106164539"/>
<dbReference type="InParanoid" id="A0A1S3III8"/>
<accession>A0A1S3III8</accession>
<gene>
    <name evidence="2" type="primary">LOC106164539</name>
</gene>
<dbReference type="SUPFAM" id="SSF52540">
    <property type="entry name" value="P-loop containing nucleoside triphosphate hydrolases"/>
    <property type="match status" value="1"/>
</dbReference>
<dbReference type="RefSeq" id="XP_013397938.1">
    <property type="nucleotide sequence ID" value="XM_013542484.1"/>
</dbReference>
<dbReference type="PANTHER" id="PTHR36451:SF1">
    <property type="entry name" value="OMEGA-HYDROXY-BETA-DIHYDROMENAQUINONE-9 SULFOTRANSFERASE STF3"/>
    <property type="match status" value="1"/>
</dbReference>
<dbReference type="Pfam" id="PF13469">
    <property type="entry name" value="Sulfotransfer_3"/>
    <property type="match status" value="1"/>
</dbReference>
<dbReference type="InterPro" id="IPR027417">
    <property type="entry name" value="P-loop_NTPase"/>
</dbReference>
<reference evidence="2" key="1">
    <citation type="submission" date="2025-08" db="UniProtKB">
        <authorList>
            <consortium name="RefSeq"/>
        </authorList>
    </citation>
    <scope>IDENTIFICATION</scope>
    <source>
        <tissue evidence="2">Gonads</tissue>
    </source>
</reference>
<dbReference type="PANTHER" id="PTHR36451">
    <property type="entry name" value="PAPS-DEPENDENT SULFOTRANSFERASE STF3"/>
    <property type="match status" value="1"/>
</dbReference>
<dbReference type="AlphaFoldDB" id="A0A1S3III8"/>
<dbReference type="Proteomes" id="UP000085678">
    <property type="component" value="Unplaced"/>
</dbReference>
<evidence type="ECO:0000313" key="2">
    <source>
        <dbReference type="RefSeq" id="XP_013397938.1"/>
    </source>
</evidence>
<dbReference type="OrthoDB" id="429813at2759"/>
<organism evidence="1 2">
    <name type="scientific">Lingula anatina</name>
    <name type="common">Brachiopod</name>
    <name type="synonym">Lingula unguis</name>
    <dbReference type="NCBI Taxonomy" id="7574"/>
    <lineage>
        <taxon>Eukaryota</taxon>
        <taxon>Metazoa</taxon>
        <taxon>Spiralia</taxon>
        <taxon>Lophotrochozoa</taxon>
        <taxon>Brachiopoda</taxon>
        <taxon>Linguliformea</taxon>
        <taxon>Lingulata</taxon>
        <taxon>Lingulida</taxon>
        <taxon>Linguloidea</taxon>
        <taxon>Lingulidae</taxon>
        <taxon>Lingula</taxon>
    </lineage>
</organism>
<dbReference type="KEGG" id="lak:106164539"/>
<keyword evidence="1" id="KW-1185">Reference proteome</keyword>
<sequence>MYATRPEFKTAHYFEATGPEEDHYLFFNIGVFKDYTLQLCNYGEYIKWMQARNNYEIIEAYHFHKQQTQLILHGRESPNNDLQVVFKENVHSLYLDALLKVYPDAIFVHTYRNPCTSVASLCSLLEKIKPVSSEEHDVDLKQIGRKVLRNSYFHGGIEMMKFRKNHPELEHRFIDIAYDDLVISPMDVVKKIYAHFGLELTDQGKANMEGYVKENPQNKYGRHEYDLKRFHLTKEEVLEHFKEYIEEYKIPC</sequence>